<dbReference type="PANTHER" id="PTHR12916">
    <property type="entry name" value="CYTOCHROME C OXIDASE POLYPEPTIDE VIC-2"/>
    <property type="match status" value="1"/>
</dbReference>
<evidence type="ECO:0000256" key="6">
    <source>
        <dbReference type="ARBA" id="ARBA00023180"/>
    </source>
</evidence>
<feature type="disulfide bond" evidence="7">
    <location>
        <begin position="1139"/>
        <end position="1148"/>
    </location>
</feature>
<feature type="domain" description="EGF-like" evidence="8">
    <location>
        <begin position="1030"/>
        <end position="1066"/>
    </location>
</feature>
<sequence length="1324" mass="141792">MEASFCMKTIRIMFWSLVGTLLITRSILGYSTGAQMESCTSLTVDHVDGNGNPIPASTSTSPFTVRVLSGDGVYRVNRAVKVVIDVPSSRQFTGFVLQARETATATPVGQWNSSLADGTKTISCTSESDTITHSSNLAVTSTLELQWTPTRDYGQVEFWASVAEDFNVFWNNIRSQPVTFDSRAVFYVNQTEVTLTEGERRQYVAFCVNRPIEQVNVGLTFTANSATTADIIAIPMNLNLPANPSFLCWPVGLIPEDDGEPEGPEILLLAISSVGGTATIDDTASSVEITILDNDVGIAFRESSLQVSEADGQALIEVCASTTLQDATPVGFTVERLGDPTSAVTQDLTFSSPVTIPSGQDCSSIRINIVPDNLDENVEIFLVRLTPSEPNSNIRISETPLVLRLFNSAPGDVGISITSESLNLPENSGSAQVQVCASRPVDEDVTVDFNIIKVSSVDPASDDITFSSPLIIVSGTTCNFINIFIEPDNVVEETETFLLTLTSAAPFGVLRQSSLAITVMDSEEPTTLSSVISINRTISVREDDGRAAFMVCATPPPPRSVTIEIQAETISSLAGGISVNNRVTIPSNTACVQPDLVILDDNIPESDERYTVSIIFVPLPHNVSSDYQLAVTVIDNDEDIAPCSSSPCENDGTCVPRENQMFDCLCSYGFVGSTCSEEEMFLPVSISPSSLQVKEGDNFTLTVCYSGVQTTTDVSLSTNLESADEQDLADNFPIGAFTVQVNSSQECTSLNGKLVNDNEFEGEETFSVTILSVSTDSSMRLDERETTASVTISEKDTRCIIEMPCQNGGQCIDEEDGGFSCNCATGWIGDTCEISDPCLPNPCQNSGVCSIVMSGDNAESVCMCTNSWTGDNCENAVVCLDNPCQNGANCEVVQDGSDYQCTNCPMMYEGKNCDIFLPCSSDPCRNGGTCTNLGQIDFECSCLSQYAGKDCTFDNPCLSNPCQNGDCEARDDGLFQCLCHSGFFGSSCETAESCLQMPCQNGGSCVPSQSGPGEFECMCRDGFKGLRCHRVDICHDEPCLNGGTCSDQDDSFTCMCLDGFSGDRCNIEMVPFNPGSCFSGPCINGGICIESANSFRCNCPRGWTGNTCNSRQRCIQDEDPSCQNGGTCYQTLRGVTCECQSGYTGFRCELDNTGDEGDFCVPNPCQNGGSCFQPDDGNFVCTCVSDLFGGARCQSCLCKNGGTCLTDRCVCPQGAVGERCETLEACINFNCNNGGTCFVENDIPMCDCQDGFLGDTCDITDQCRDVTCFNGGTCQQADGKCSCPSRFGGEDCSVSLLSQTSSSPVLQGSIFCLLLCSIITLFLT</sequence>
<feature type="domain" description="EGF-like" evidence="8">
    <location>
        <begin position="875"/>
        <end position="914"/>
    </location>
</feature>
<evidence type="ECO:0000256" key="2">
    <source>
        <dbReference type="ARBA" id="ARBA00022729"/>
    </source>
</evidence>
<evidence type="ECO:0000256" key="1">
    <source>
        <dbReference type="ARBA" id="ARBA00022536"/>
    </source>
</evidence>
<dbReference type="SUPFAM" id="SSF57196">
    <property type="entry name" value="EGF/Laminin"/>
    <property type="match status" value="13"/>
</dbReference>
<keyword evidence="5 7" id="KW-1015">Disulfide bond</keyword>
<feature type="domain" description="EGF-like" evidence="8">
    <location>
        <begin position="1110"/>
        <end position="1149"/>
    </location>
</feature>
<feature type="disulfide bond" evidence="7">
    <location>
        <begin position="884"/>
        <end position="901"/>
    </location>
</feature>
<keyword evidence="3" id="KW-0677">Repeat</keyword>
<dbReference type="PROSITE" id="PS00010">
    <property type="entry name" value="ASX_HYDROXYL"/>
    <property type="match status" value="1"/>
</dbReference>
<feature type="domain" description="Reelin" evidence="9">
    <location>
        <begin position="24"/>
        <end position="193"/>
    </location>
</feature>
<dbReference type="InterPro" id="IPR001881">
    <property type="entry name" value="EGF-like_Ca-bd_dom"/>
</dbReference>
<feature type="disulfide bond" evidence="7">
    <location>
        <begin position="979"/>
        <end position="988"/>
    </location>
</feature>
<feature type="disulfide bond" evidence="7">
    <location>
        <begin position="957"/>
        <end position="967"/>
    </location>
</feature>
<keyword evidence="1 7" id="KW-0245">EGF-like domain</keyword>
<dbReference type="InterPro" id="IPR000152">
    <property type="entry name" value="EGF-type_Asp/Asn_hydroxyl_site"/>
</dbReference>
<dbReference type="GO" id="GO:0007154">
    <property type="term" value="P:cell communication"/>
    <property type="evidence" value="ECO:0007669"/>
    <property type="project" value="InterPro"/>
</dbReference>
<dbReference type="InterPro" id="IPR013032">
    <property type="entry name" value="EGF-like_CS"/>
</dbReference>
<dbReference type="SUPFAM" id="SSF141072">
    <property type="entry name" value="CalX-like"/>
    <property type="match status" value="5"/>
</dbReference>
<feature type="disulfide bond" evidence="7">
    <location>
        <begin position="1056"/>
        <end position="1065"/>
    </location>
</feature>
<feature type="disulfide bond" evidence="7">
    <location>
        <begin position="1248"/>
        <end position="1257"/>
    </location>
</feature>
<feature type="domain" description="EGF-like" evidence="8">
    <location>
        <begin position="1259"/>
        <end position="1293"/>
    </location>
</feature>
<keyword evidence="4" id="KW-0106">Calcium</keyword>
<feature type="domain" description="EGF-like" evidence="8">
    <location>
        <begin position="639"/>
        <end position="676"/>
    </location>
</feature>
<keyword evidence="2" id="KW-0732">Signal</keyword>
<dbReference type="Proteomes" id="UP001152320">
    <property type="component" value="Chromosome 2"/>
</dbReference>
<feature type="disulfide bond" evidence="7">
    <location>
        <begin position="1019"/>
        <end position="1028"/>
    </location>
</feature>
<name>A0A9Q1CL28_HOLLE</name>
<proteinExistence type="predicted"/>
<dbReference type="PROSITE" id="PS50026">
    <property type="entry name" value="EGF_3"/>
    <property type="match status" value="13"/>
</dbReference>
<dbReference type="PROSITE" id="PS51019">
    <property type="entry name" value="REELIN"/>
    <property type="match status" value="1"/>
</dbReference>
<dbReference type="SMART" id="SM00179">
    <property type="entry name" value="EGF_CA"/>
    <property type="match status" value="9"/>
</dbReference>
<dbReference type="Gene3D" id="2.60.40.4060">
    <property type="entry name" value="Reeler domain"/>
    <property type="match status" value="1"/>
</dbReference>
<dbReference type="InterPro" id="IPR002861">
    <property type="entry name" value="Reeler_dom"/>
</dbReference>
<keyword evidence="11" id="KW-1185">Reference proteome</keyword>
<dbReference type="Pfam" id="PF03160">
    <property type="entry name" value="Calx-beta"/>
    <property type="match status" value="3"/>
</dbReference>
<dbReference type="SMART" id="SM00181">
    <property type="entry name" value="EGF"/>
    <property type="match status" value="14"/>
</dbReference>
<dbReference type="InterPro" id="IPR000742">
    <property type="entry name" value="EGF"/>
</dbReference>
<dbReference type="Pfam" id="PF02014">
    <property type="entry name" value="Reeler"/>
    <property type="match status" value="1"/>
</dbReference>
<feature type="domain" description="EGF-like" evidence="8">
    <location>
        <begin position="1156"/>
        <end position="1194"/>
    </location>
</feature>
<evidence type="ECO:0000313" key="11">
    <source>
        <dbReference type="Proteomes" id="UP001152320"/>
    </source>
</evidence>
<dbReference type="FunFam" id="2.10.25.10:FF:000321">
    <property type="entry name" value="Protein delta homolog 1"/>
    <property type="match status" value="1"/>
</dbReference>
<evidence type="ECO:0000256" key="5">
    <source>
        <dbReference type="ARBA" id="ARBA00023157"/>
    </source>
</evidence>
<dbReference type="PANTHER" id="PTHR12916:SF4">
    <property type="entry name" value="UNINFLATABLE, ISOFORM C"/>
    <property type="match status" value="1"/>
</dbReference>
<feature type="domain" description="EGF-like" evidence="8">
    <location>
        <begin position="1073"/>
        <end position="1109"/>
    </location>
</feature>
<evidence type="ECO:0000259" key="8">
    <source>
        <dbReference type="PROSITE" id="PS50026"/>
    </source>
</evidence>
<feature type="domain" description="EGF-like" evidence="8">
    <location>
        <begin position="990"/>
        <end position="1029"/>
    </location>
</feature>
<dbReference type="GO" id="GO:0016020">
    <property type="term" value="C:membrane"/>
    <property type="evidence" value="ECO:0007669"/>
    <property type="project" value="InterPro"/>
</dbReference>
<evidence type="ECO:0000256" key="4">
    <source>
        <dbReference type="ARBA" id="ARBA00022837"/>
    </source>
</evidence>
<feature type="domain" description="EGF-like" evidence="8">
    <location>
        <begin position="834"/>
        <end position="874"/>
    </location>
</feature>
<dbReference type="Gene3D" id="2.10.25.10">
    <property type="entry name" value="Laminin"/>
    <property type="match status" value="13"/>
</dbReference>
<dbReference type="CDD" id="cd08544">
    <property type="entry name" value="Reeler"/>
    <property type="match status" value="1"/>
</dbReference>
<dbReference type="Pfam" id="PF00008">
    <property type="entry name" value="EGF"/>
    <property type="match status" value="6"/>
</dbReference>
<dbReference type="CDD" id="cd00054">
    <property type="entry name" value="EGF_CA"/>
    <property type="match status" value="5"/>
</dbReference>
<keyword evidence="6" id="KW-0325">Glycoprotein</keyword>
<dbReference type="FunFam" id="2.10.25.10:FF:000185">
    <property type="entry name" value="basement membrane-specific heparan sulfate proteoglycan core protein-like"/>
    <property type="match status" value="1"/>
</dbReference>
<dbReference type="Pfam" id="PF12661">
    <property type="entry name" value="hEGF"/>
    <property type="match status" value="1"/>
</dbReference>
<evidence type="ECO:0000259" key="9">
    <source>
        <dbReference type="PROSITE" id="PS51019"/>
    </source>
</evidence>
<feature type="disulfide bond" evidence="7">
    <location>
        <begin position="864"/>
        <end position="873"/>
    </location>
</feature>
<dbReference type="InterPro" id="IPR042307">
    <property type="entry name" value="Reeler_sf"/>
</dbReference>
<dbReference type="PROSITE" id="PS00022">
    <property type="entry name" value="EGF_1"/>
    <property type="match status" value="11"/>
</dbReference>
<organism evidence="10 11">
    <name type="scientific">Holothuria leucospilota</name>
    <name type="common">Black long sea cucumber</name>
    <name type="synonym">Mertensiothuria leucospilota</name>
    <dbReference type="NCBI Taxonomy" id="206669"/>
    <lineage>
        <taxon>Eukaryota</taxon>
        <taxon>Metazoa</taxon>
        <taxon>Echinodermata</taxon>
        <taxon>Eleutherozoa</taxon>
        <taxon>Echinozoa</taxon>
        <taxon>Holothuroidea</taxon>
        <taxon>Aspidochirotacea</taxon>
        <taxon>Aspidochirotida</taxon>
        <taxon>Holothuriidae</taxon>
        <taxon>Holothuria</taxon>
    </lineage>
</organism>
<feature type="domain" description="EGF-like" evidence="8">
    <location>
        <begin position="915"/>
        <end position="952"/>
    </location>
</feature>
<protein>
    <submittedName>
        <fullName evidence="10">Neurogenic locus notch-like protein 1</fullName>
    </submittedName>
</protein>
<feature type="disulfide bond" evidence="7">
    <location>
        <begin position="1099"/>
        <end position="1108"/>
    </location>
</feature>
<dbReference type="GO" id="GO:0071944">
    <property type="term" value="C:cell periphery"/>
    <property type="evidence" value="ECO:0007669"/>
    <property type="project" value="UniProtKB-ARBA"/>
</dbReference>
<feature type="disulfide bond" evidence="7">
    <location>
        <begin position="666"/>
        <end position="675"/>
    </location>
</feature>
<feature type="disulfide bond" evidence="7">
    <location>
        <begin position="942"/>
        <end position="951"/>
    </location>
</feature>
<feature type="disulfide bond" evidence="7">
    <location>
        <begin position="823"/>
        <end position="832"/>
    </location>
</feature>
<accession>A0A9Q1CL28</accession>
<evidence type="ECO:0000256" key="7">
    <source>
        <dbReference type="PROSITE-ProRule" id="PRU00076"/>
    </source>
</evidence>
<feature type="disulfide bond" evidence="7">
    <location>
        <begin position="1283"/>
        <end position="1292"/>
    </location>
</feature>
<evidence type="ECO:0000256" key="3">
    <source>
        <dbReference type="ARBA" id="ARBA00022737"/>
    </source>
</evidence>
<comment type="caution">
    <text evidence="10">The sequence shown here is derived from an EMBL/GenBank/DDBJ whole genome shotgun (WGS) entry which is preliminary data.</text>
</comment>
<dbReference type="GO" id="GO:0005509">
    <property type="term" value="F:calcium ion binding"/>
    <property type="evidence" value="ECO:0007669"/>
    <property type="project" value="InterPro"/>
</dbReference>
<dbReference type="InterPro" id="IPR038081">
    <property type="entry name" value="CalX-like_sf"/>
</dbReference>
<dbReference type="Gene3D" id="2.60.40.2030">
    <property type="match status" value="4"/>
</dbReference>
<reference evidence="10" key="1">
    <citation type="submission" date="2021-10" db="EMBL/GenBank/DDBJ databases">
        <title>Tropical sea cucumber genome reveals ecological adaptation and Cuvierian tubules defense mechanism.</title>
        <authorList>
            <person name="Chen T."/>
        </authorList>
    </citation>
    <scope>NUCLEOTIDE SEQUENCE</scope>
    <source>
        <strain evidence="10">Nanhai2018</strain>
        <tissue evidence="10">Muscle</tissue>
    </source>
</reference>
<feature type="domain" description="EGF-like" evidence="8">
    <location>
        <begin position="795"/>
        <end position="833"/>
    </location>
</feature>
<dbReference type="FunFam" id="2.10.25.10:FF:000118">
    <property type="entry name" value="protein delta homolog 2"/>
    <property type="match status" value="1"/>
</dbReference>
<comment type="caution">
    <text evidence="7">Lacks conserved residue(s) required for the propagation of feature annotation.</text>
</comment>
<gene>
    <name evidence="10" type="ORF">HOLleu_05678</name>
</gene>
<feature type="domain" description="EGF-like" evidence="8">
    <location>
        <begin position="1222"/>
        <end position="1258"/>
    </location>
</feature>
<feature type="disulfide bond" evidence="7">
    <location>
        <begin position="904"/>
        <end position="913"/>
    </location>
</feature>
<feature type="domain" description="EGF-like" evidence="8">
    <location>
        <begin position="953"/>
        <end position="989"/>
    </location>
</feature>
<dbReference type="EMBL" id="JAIZAY010000002">
    <property type="protein sequence ID" value="KAJ8046855.1"/>
    <property type="molecule type" value="Genomic_DNA"/>
</dbReference>
<dbReference type="OrthoDB" id="430340at2759"/>
<evidence type="ECO:0000313" key="10">
    <source>
        <dbReference type="EMBL" id="KAJ8046855.1"/>
    </source>
</evidence>
<dbReference type="InterPro" id="IPR003644">
    <property type="entry name" value="Calx_beta"/>
</dbReference>
<dbReference type="PROSITE" id="PS01186">
    <property type="entry name" value="EGF_2"/>
    <property type="match status" value="8"/>
</dbReference>